<evidence type="ECO:0000313" key="2">
    <source>
        <dbReference type="Proteomes" id="UP001163603"/>
    </source>
</evidence>
<comment type="caution">
    <text evidence="1">The sequence shown here is derived from an EMBL/GenBank/DDBJ whole genome shotgun (WGS) entry which is preliminary data.</text>
</comment>
<sequence>MVAITIPCFTARFCTSTFHSPLIHASPPPICRPRPTTSQAMAVVARFCTSTFHSPLIHASPPPIRRPPPPTSQAMAVVDKIVVQCMFAIRKKFIARKDWLVCDSDDKFILVYNYNTMEKVKEFEPHGDSLGRRVGSVPRSLKGIRIMLHNVTAVCIHPDFPILITVSKDKTVCVWDATNYRIAFGSDKGDIMVKDY</sequence>
<evidence type="ECO:0000313" key="1">
    <source>
        <dbReference type="EMBL" id="KAJ0041328.1"/>
    </source>
</evidence>
<name>A0ACC0YUY5_9ROSI</name>
<proteinExistence type="predicted"/>
<reference evidence="2" key="1">
    <citation type="journal article" date="2023" name="G3 (Bethesda)">
        <title>Genome assembly and association tests identify interacting loci associated with vigor, precocity, and sex in interspecific pistachio rootstocks.</title>
        <authorList>
            <person name="Palmer W."/>
            <person name="Jacygrad E."/>
            <person name="Sagayaradj S."/>
            <person name="Cavanaugh K."/>
            <person name="Han R."/>
            <person name="Bertier L."/>
            <person name="Beede B."/>
            <person name="Kafkas S."/>
            <person name="Golino D."/>
            <person name="Preece J."/>
            <person name="Michelmore R."/>
        </authorList>
    </citation>
    <scope>NUCLEOTIDE SEQUENCE [LARGE SCALE GENOMIC DNA]</scope>
</reference>
<accession>A0ACC0YUY5</accession>
<dbReference type="Proteomes" id="UP001163603">
    <property type="component" value="Chromosome 5"/>
</dbReference>
<dbReference type="EMBL" id="CM047740">
    <property type="protein sequence ID" value="KAJ0041328.1"/>
    <property type="molecule type" value="Genomic_DNA"/>
</dbReference>
<protein>
    <submittedName>
        <fullName evidence="1">Uncharacterized protein</fullName>
    </submittedName>
</protein>
<gene>
    <name evidence="1" type="ORF">Pint_28313</name>
</gene>
<keyword evidence="2" id="KW-1185">Reference proteome</keyword>
<organism evidence="1 2">
    <name type="scientific">Pistacia integerrima</name>
    <dbReference type="NCBI Taxonomy" id="434235"/>
    <lineage>
        <taxon>Eukaryota</taxon>
        <taxon>Viridiplantae</taxon>
        <taxon>Streptophyta</taxon>
        <taxon>Embryophyta</taxon>
        <taxon>Tracheophyta</taxon>
        <taxon>Spermatophyta</taxon>
        <taxon>Magnoliopsida</taxon>
        <taxon>eudicotyledons</taxon>
        <taxon>Gunneridae</taxon>
        <taxon>Pentapetalae</taxon>
        <taxon>rosids</taxon>
        <taxon>malvids</taxon>
        <taxon>Sapindales</taxon>
        <taxon>Anacardiaceae</taxon>
        <taxon>Pistacia</taxon>
    </lineage>
</organism>